<dbReference type="InterPro" id="IPR021113">
    <property type="entry name" value="Acyl-ACP-thioesterase_N"/>
</dbReference>
<proteinExistence type="inferred from homology"/>
<protein>
    <recommendedName>
        <fullName evidence="11">Acyl-[acyl-carrier-protein] hydrolase</fullName>
        <ecNumber evidence="11">3.1.2.-</ecNumber>
    </recommendedName>
</protein>
<keyword evidence="5 11" id="KW-0934">Plastid</keyword>
<evidence type="ECO:0000256" key="2">
    <source>
        <dbReference type="ARBA" id="ARBA00006500"/>
    </source>
</evidence>
<dbReference type="PANTHER" id="PTHR31727:SF2">
    <property type="entry name" value="PALMITOYL-ACYL CARRIER PROTEIN THIOESTERASE, CHLOROPLASTIC"/>
    <property type="match status" value="1"/>
</dbReference>
<evidence type="ECO:0000256" key="8">
    <source>
        <dbReference type="ARBA" id="ARBA00022946"/>
    </source>
</evidence>
<dbReference type="CDD" id="cd00586">
    <property type="entry name" value="4HBT"/>
    <property type="match status" value="1"/>
</dbReference>
<dbReference type="InterPro" id="IPR049427">
    <property type="entry name" value="Acyl-ACP_TE_C"/>
</dbReference>
<dbReference type="SUPFAM" id="SSF54637">
    <property type="entry name" value="Thioesterase/thiol ester dehydrase-isomerase"/>
    <property type="match status" value="2"/>
</dbReference>
<dbReference type="GO" id="GO:0000036">
    <property type="term" value="F:acyl carrier activity"/>
    <property type="evidence" value="ECO:0007669"/>
    <property type="project" value="TreeGrafter"/>
</dbReference>
<evidence type="ECO:0000313" key="15">
    <source>
        <dbReference type="EMBL" id="PKU73435.1"/>
    </source>
</evidence>
<evidence type="ECO:0000256" key="4">
    <source>
        <dbReference type="ARBA" id="ARBA00022528"/>
    </source>
</evidence>
<dbReference type="EC" id="3.1.2.-" evidence="11"/>
<accession>A0A2I0WCP5</accession>
<keyword evidence="6 11" id="KW-0378">Hydrolase</keyword>
<keyword evidence="3 11" id="KW-0444">Lipid biosynthesis</keyword>
<dbReference type="Pfam" id="PF01643">
    <property type="entry name" value="Acyl-ACP_TE"/>
    <property type="match status" value="1"/>
</dbReference>
<evidence type="ECO:0000259" key="12">
    <source>
        <dbReference type="Pfam" id="PF01643"/>
    </source>
</evidence>
<keyword evidence="16" id="KW-1185">Reference proteome</keyword>
<keyword evidence="8" id="KW-0809">Transit peptide</keyword>
<dbReference type="GO" id="GO:0016297">
    <property type="term" value="F:fatty acyl-[ACP] hydrolase activity"/>
    <property type="evidence" value="ECO:0007669"/>
    <property type="project" value="InterPro"/>
</dbReference>
<evidence type="ECO:0000256" key="10">
    <source>
        <dbReference type="ARBA" id="ARBA00023160"/>
    </source>
</evidence>
<evidence type="ECO:0000313" key="16">
    <source>
        <dbReference type="Proteomes" id="UP000233837"/>
    </source>
</evidence>
<evidence type="ECO:0000259" key="14">
    <source>
        <dbReference type="Pfam" id="PF20791"/>
    </source>
</evidence>
<gene>
    <name evidence="15" type="primary">FATB</name>
    <name evidence="15" type="ORF">MA16_Dca013891</name>
</gene>
<dbReference type="Pfam" id="PF20791">
    <property type="entry name" value="Acyl-ACP_TE_C"/>
    <property type="match status" value="1"/>
</dbReference>
<evidence type="ECO:0000256" key="1">
    <source>
        <dbReference type="ARBA" id="ARBA00004229"/>
    </source>
</evidence>
<reference evidence="15 16" key="1">
    <citation type="journal article" date="2016" name="Sci. Rep.">
        <title>The Dendrobium catenatum Lindl. genome sequence provides insights into polysaccharide synthase, floral development and adaptive evolution.</title>
        <authorList>
            <person name="Zhang G.Q."/>
            <person name="Xu Q."/>
            <person name="Bian C."/>
            <person name="Tsai W.C."/>
            <person name="Yeh C.M."/>
            <person name="Liu K.W."/>
            <person name="Yoshida K."/>
            <person name="Zhang L.S."/>
            <person name="Chang S.B."/>
            <person name="Chen F."/>
            <person name="Shi Y."/>
            <person name="Su Y.Y."/>
            <person name="Zhang Y.Q."/>
            <person name="Chen L.J."/>
            <person name="Yin Y."/>
            <person name="Lin M."/>
            <person name="Huang H."/>
            <person name="Deng H."/>
            <person name="Wang Z.W."/>
            <person name="Zhu S.L."/>
            <person name="Zhao X."/>
            <person name="Deng C."/>
            <person name="Niu S.C."/>
            <person name="Huang J."/>
            <person name="Wang M."/>
            <person name="Liu G.H."/>
            <person name="Yang H.J."/>
            <person name="Xiao X.J."/>
            <person name="Hsiao Y.Y."/>
            <person name="Wu W.L."/>
            <person name="Chen Y.Y."/>
            <person name="Mitsuda N."/>
            <person name="Ohme-Takagi M."/>
            <person name="Luo Y.B."/>
            <person name="Van de Peer Y."/>
            <person name="Liu Z.J."/>
        </authorList>
    </citation>
    <scope>NUCLEOTIDE SEQUENCE [LARGE SCALE GENOMIC DNA]</scope>
    <source>
        <tissue evidence="15">The whole plant</tissue>
    </source>
</reference>
<dbReference type="InterPro" id="IPR029069">
    <property type="entry name" value="HotDog_dom_sf"/>
</dbReference>
<dbReference type="PANTHER" id="PTHR31727">
    <property type="entry name" value="OLEOYL-ACYL CARRIER PROTEIN THIOESTERASE 1, CHLOROPLASTIC"/>
    <property type="match status" value="1"/>
</dbReference>
<dbReference type="AlphaFoldDB" id="A0A2I0WCP5"/>
<dbReference type="GO" id="GO:0009507">
    <property type="term" value="C:chloroplast"/>
    <property type="evidence" value="ECO:0007669"/>
    <property type="project" value="UniProtKB-SubCell"/>
</dbReference>
<comment type="similarity">
    <text evidence="2 11">Belongs to the acyl-ACP thioesterase family.</text>
</comment>
<reference evidence="15 16" key="2">
    <citation type="journal article" date="2017" name="Nature">
        <title>The Apostasia genome and the evolution of orchids.</title>
        <authorList>
            <person name="Zhang G.Q."/>
            <person name="Liu K.W."/>
            <person name="Li Z."/>
            <person name="Lohaus R."/>
            <person name="Hsiao Y.Y."/>
            <person name="Niu S.C."/>
            <person name="Wang J.Y."/>
            <person name="Lin Y.C."/>
            <person name="Xu Q."/>
            <person name="Chen L.J."/>
            <person name="Yoshida K."/>
            <person name="Fujiwara S."/>
            <person name="Wang Z.W."/>
            <person name="Zhang Y.Q."/>
            <person name="Mitsuda N."/>
            <person name="Wang M."/>
            <person name="Liu G.H."/>
            <person name="Pecoraro L."/>
            <person name="Huang H.X."/>
            <person name="Xiao X.J."/>
            <person name="Lin M."/>
            <person name="Wu X.Y."/>
            <person name="Wu W.L."/>
            <person name="Chen Y.Y."/>
            <person name="Chang S.B."/>
            <person name="Sakamoto S."/>
            <person name="Ohme-Takagi M."/>
            <person name="Yagi M."/>
            <person name="Zeng S.J."/>
            <person name="Shen C.Y."/>
            <person name="Yeh C.M."/>
            <person name="Luo Y.B."/>
            <person name="Tsai W.C."/>
            <person name="Van de Peer Y."/>
            <person name="Liu Z.J."/>
        </authorList>
    </citation>
    <scope>NUCLEOTIDE SEQUENCE [LARGE SCALE GENOMIC DNA]</scope>
    <source>
        <tissue evidence="15">The whole plant</tissue>
    </source>
</reference>
<evidence type="ECO:0000256" key="5">
    <source>
        <dbReference type="ARBA" id="ARBA00022640"/>
    </source>
</evidence>
<comment type="function">
    <text evidence="11">Plays an essential role in chain termination during de novo fatty acid synthesis.</text>
</comment>
<keyword evidence="10 11" id="KW-0275">Fatty acid biosynthesis</keyword>
<name>A0A2I0WCP5_9ASPA</name>
<organism evidence="15 16">
    <name type="scientific">Dendrobium catenatum</name>
    <dbReference type="NCBI Taxonomy" id="906689"/>
    <lineage>
        <taxon>Eukaryota</taxon>
        <taxon>Viridiplantae</taxon>
        <taxon>Streptophyta</taxon>
        <taxon>Embryophyta</taxon>
        <taxon>Tracheophyta</taxon>
        <taxon>Spermatophyta</taxon>
        <taxon>Magnoliopsida</taxon>
        <taxon>Liliopsida</taxon>
        <taxon>Asparagales</taxon>
        <taxon>Orchidaceae</taxon>
        <taxon>Epidendroideae</taxon>
        <taxon>Malaxideae</taxon>
        <taxon>Dendrobiinae</taxon>
        <taxon>Dendrobium</taxon>
    </lineage>
</organism>
<keyword evidence="7 11" id="KW-0276">Fatty acid metabolism</keyword>
<evidence type="ECO:0000256" key="9">
    <source>
        <dbReference type="ARBA" id="ARBA00023098"/>
    </source>
</evidence>
<evidence type="ECO:0000259" key="13">
    <source>
        <dbReference type="Pfam" id="PF12590"/>
    </source>
</evidence>
<evidence type="ECO:0000256" key="11">
    <source>
        <dbReference type="RuleBase" id="RU363096"/>
    </source>
</evidence>
<comment type="subcellular location">
    <subcellularLocation>
        <location evidence="1 11">Plastid</location>
        <location evidence="1 11">Chloroplast</location>
    </subcellularLocation>
</comment>
<evidence type="ECO:0000256" key="6">
    <source>
        <dbReference type="ARBA" id="ARBA00022801"/>
    </source>
</evidence>
<dbReference type="Pfam" id="PF12590">
    <property type="entry name" value="Acyl-thio_N"/>
    <property type="match status" value="1"/>
</dbReference>
<dbReference type="EMBL" id="KZ502744">
    <property type="protein sequence ID" value="PKU73435.1"/>
    <property type="molecule type" value="Genomic_DNA"/>
</dbReference>
<feature type="domain" description="Acyl-ACP thioesterase-like C-terminal" evidence="14">
    <location>
        <begin position="296"/>
        <end position="396"/>
    </location>
</feature>
<dbReference type="STRING" id="906689.A0A2I0WCP5"/>
<evidence type="ECO:0000256" key="3">
    <source>
        <dbReference type="ARBA" id="ARBA00022516"/>
    </source>
</evidence>
<keyword evidence="9 11" id="KW-0443">Lipid metabolism</keyword>
<dbReference type="InterPro" id="IPR045023">
    <property type="entry name" value="FATA/B"/>
</dbReference>
<feature type="domain" description="Acyl-ACP thioesterase N-terminal hotdog" evidence="12">
    <location>
        <begin position="134"/>
        <end position="266"/>
    </location>
</feature>
<dbReference type="Proteomes" id="UP000233837">
    <property type="component" value="Unassembled WGS sequence"/>
</dbReference>
<feature type="domain" description="Acyl-ACP-thioesterase N-terminal" evidence="13">
    <location>
        <begin position="3"/>
        <end position="124"/>
    </location>
</feature>
<evidence type="ECO:0000256" key="7">
    <source>
        <dbReference type="ARBA" id="ARBA00022832"/>
    </source>
</evidence>
<dbReference type="InterPro" id="IPR002864">
    <property type="entry name" value="Acyl-ACP_thioesterase_NHD"/>
</dbReference>
<dbReference type="Gene3D" id="3.10.129.10">
    <property type="entry name" value="Hotdog Thioesterase"/>
    <property type="match status" value="1"/>
</dbReference>
<keyword evidence="4 11" id="KW-0150">Chloroplast</keyword>
<sequence length="403" mass="46064">MTASTAFPTIFSILSSSQPISSSWTGSFNVSFAFTSGVKAKFACSAAKAFQIKGYVKKANTVTFSFKSELAKIEEDAPSESQKDVLNFTYWRWLLATLINIKVTIGKQRNVLDWKPRRADLFADSFSHEQIIDNIYMQRNSIKIYEIDATGKASLATIMNLLQETCINHFKFLGLFDDSVHSYPKIHRGDLTFVLLKMHVHVEHYPSWGDVLEVNTWFRHHTKLSMARDWHIRNLKTGQSMIRATSILALMDKTTRKLSKIPDEIKVELEPHYKETTFILNEDSRKFPKLNIETADYIIDGLNPQWADLDYNMHVNNAKYIRWVFEGIPMSMLETHEMSSMVLEFRKECRIGDVLQSLTALSSVSSNSSSESNIMCRHLLQLKSGPTLVKGLTTWRQSVAPLT</sequence>